<keyword evidence="1" id="KW-0472">Membrane</keyword>
<evidence type="ECO:0000313" key="2">
    <source>
        <dbReference type="EMBL" id="TDE00767.1"/>
    </source>
</evidence>
<evidence type="ECO:0000313" key="3">
    <source>
        <dbReference type="Proteomes" id="UP000294739"/>
    </source>
</evidence>
<feature type="transmembrane region" description="Helical" evidence="1">
    <location>
        <begin position="23"/>
        <end position="45"/>
    </location>
</feature>
<keyword evidence="1" id="KW-1133">Transmembrane helix</keyword>
<keyword evidence="3" id="KW-1185">Reference proteome</keyword>
<dbReference type="Proteomes" id="UP000294739">
    <property type="component" value="Unassembled WGS sequence"/>
</dbReference>
<gene>
    <name evidence="2" type="ORF">E1269_24505</name>
</gene>
<dbReference type="InterPro" id="IPR033458">
    <property type="entry name" value="DUF5134"/>
</dbReference>
<comment type="caution">
    <text evidence="2">The sequence shown here is derived from an EMBL/GenBank/DDBJ whole genome shotgun (WGS) entry which is preliminary data.</text>
</comment>
<reference evidence="2 3" key="1">
    <citation type="submission" date="2019-03" db="EMBL/GenBank/DDBJ databases">
        <title>Draft genome sequences of novel Actinobacteria.</title>
        <authorList>
            <person name="Sahin N."/>
            <person name="Ay H."/>
            <person name="Saygin H."/>
        </authorList>
    </citation>
    <scope>NUCLEOTIDE SEQUENCE [LARGE SCALE GENOMIC DNA]</scope>
    <source>
        <strain evidence="2 3">5K138</strain>
    </source>
</reference>
<name>A0A4R5CN52_9ACTN</name>
<proteinExistence type="predicted"/>
<feature type="transmembrane region" description="Helical" evidence="1">
    <location>
        <begin position="92"/>
        <end position="114"/>
    </location>
</feature>
<evidence type="ECO:0000256" key="1">
    <source>
        <dbReference type="SAM" id="Phobius"/>
    </source>
</evidence>
<organism evidence="2 3">
    <name type="scientific">Jiangella asiatica</name>
    <dbReference type="NCBI Taxonomy" id="2530372"/>
    <lineage>
        <taxon>Bacteria</taxon>
        <taxon>Bacillati</taxon>
        <taxon>Actinomycetota</taxon>
        <taxon>Actinomycetes</taxon>
        <taxon>Jiangellales</taxon>
        <taxon>Jiangellaceae</taxon>
        <taxon>Jiangella</taxon>
    </lineage>
</organism>
<dbReference type="OrthoDB" id="5187877at2"/>
<dbReference type="Pfam" id="PF17197">
    <property type="entry name" value="DUF5134"/>
    <property type="match status" value="1"/>
</dbReference>
<accession>A0A4R5CN52</accession>
<dbReference type="EMBL" id="SMKZ01000046">
    <property type="protein sequence ID" value="TDE00767.1"/>
    <property type="molecule type" value="Genomic_DNA"/>
</dbReference>
<sequence>MAEISHTAMGLAMALMTAPFGDLVPAPLGVLVFGVLAAWFATILWHDGLMSRAGVTYRGRGGASSSLSAGGVGVSTGVRVGQRRDDHAGYNLHHLIGCVAMIVMFATGHGSGAVSTTGAETALGHHQLAPLTSLSWLFGLYFLVAATSLGFRVGEPAVRTTYRMAVPAGPGLPPAPAPRPAPSRLLWSSAGRCASEVALSGGMALIFFASL</sequence>
<dbReference type="RefSeq" id="WP_131899491.1">
    <property type="nucleotide sequence ID" value="NZ_SMKZ01000046.1"/>
</dbReference>
<keyword evidence="1" id="KW-0812">Transmembrane</keyword>
<feature type="transmembrane region" description="Helical" evidence="1">
    <location>
        <begin position="134"/>
        <end position="154"/>
    </location>
</feature>
<protein>
    <submittedName>
        <fullName evidence="2">DUF5134 domain-containing protein</fullName>
    </submittedName>
</protein>
<dbReference type="AlphaFoldDB" id="A0A4R5CN52"/>
<dbReference type="InParanoid" id="A0A4R5CN52"/>